<keyword evidence="8" id="KW-1278">Translocase</keyword>
<evidence type="ECO:0000313" key="12">
    <source>
        <dbReference type="EMBL" id="AGH16846.1"/>
    </source>
</evidence>
<accession>A0ABN4B0D9</accession>
<evidence type="ECO:0000256" key="10">
    <source>
        <dbReference type="ARBA" id="ARBA00023136"/>
    </source>
</evidence>
<dbReference type="InterPro" id="IPR003593">
    <property type="entry name" value="AAA+_ATPase"/>
</dbReference>
<reference evidence="12 13" key="1">
    <citation type="journal article" date="2013" name="Genome Announc.">
        <title>Complete Genome Sequence of a Chinese Strain of 'Candidatus Liberibacter asiaticus'.</title>
        <authorList>
            <person name="Lin H."/>
            <person name="Han C.S."/>
            <person name="Liu B."/>
            <person name="Lou B."/>
            <person name="Bai X."/>
            <person name="Deng C."/>
            <person name="Civerolo E.L."/>
            <person name="Gupta G."/>
        </authorList>
    </citation>
    <scope>NUCLEOTIDE SEQUENCE [LARGE SCALE GENOMIC DNA]</scope>
    <source>
        <strain evidence="13">gxpsy</strain>
    </source>
</reference>
<dbReference type="SMART" id="SM00382">
    <property type="entry name" value="AAA"/>
    <property type="match status" value="1"/>
</dbReference>
<keyword evidence="5" id="KW-0862">Zinc</keyword>
<dbReference type="InterPro" id="IPR027417">
    <property type="entry name" value="P-loop_NTPase"/>
</dbReference>
<keyword evidence="6 12" id="KW-0067">ATP-binding</keyword>
<keyword evidence="2" id="KW-0813">Transport</keyword>
<organism evidence="12 13">
    <name type="scientific">Candidatus Liberibacter asiaticus str. gxpsy</name>
    <dbReference type="NCBI Taxonomy" id="1174529"/>
    <lineage>
        <taxon>Bacteria</taxon>
        <taxon>Pseudomonadati</taxon>
        <taxon>Pseudomonadota</taxon>
        <taxon>Alphaproteobacteria</taxon>
        <taxon>Hyphomicrobiales</taxon>
        <taxon>Rhizobiaceae</taxon>
        <taxon>Liberibacter</taxon>
    </lineage>
</organism>
<evidence type="ECO:0000256" key="8">
    <source>
        <dbReference type="ARBA" id="ARBA00022967"/>
    </source>
</evidence>
<keyword evidence="4" id="KW-0547">Nucleotide-binding</keyword>
<feature type="domain" description="ABC transporter" evidence="11">
    <location>
        <begin position="11"/>
        <end position="226"/>
    </location>
</feature>
<dbReference type="InterPro" id="IPR050153">
    <property type="entry name" value="Metal_Ion_Import_ABC"/>
</dbReference>
<dbReference type="PROSITE" id="PS00211">
    <property type="entry name" value="ABC_TRANSPORTER_1"/>
    <property type="match status" value="1"/>
</dbReference>
<evidence type="ECO:0000256" key="4">
    <source>
        <dbReference type="ARBA" id="ARBA00022741"/>
    </source>
</evidence>
<evidence type="ECO:0000259" key="11">
    <source>
        <dbReference type="PROSITE" id="PS50893"/>
    </source>
</evidence>
<evidence type="ECO:0000256" key="6">
    <source>
        <dbReference type="ARBA" id="ARBA00022840"/>
    </source>
</evidence>
<keyword evidence="10" id="KW-0472">Membrane</keyword>
<name>A0ABN4B0D9_LIBAS</name>
<dbReference type="InterPro" id="IPR003439">
    <property type="entry name" value="ABC_transporter-like_ATP-bd"/>
</dbReference>
<evidence type="ECO:0000256" key="2">
    <source>
        <dbReference type="ARBA" id="ARBA00022448"/>
    </source>
</evidence>
<keyword evidence="9" id="KW-0406">Ion transport</keyword>
<evidence type="ECO:0000256" key="9">
    <source>
        <dbReference type="ARBA" id="ARBA00023065"/>
    </source>
</evidence>
<dbReference type="EMBL" id="CP004005">
    <property type="protein sequence ID" value="AGH16846.1"/>
    <property type="molecule type" value="Genomic_DNA"/>
</dbReference>
<keyword evidence="13" id="KW-1185">Reference proteome</keyword>
<dbReference type="Pfam" id="PF00005">
    <property type="entry name" value="ABC_tran"/>
    <property type="match status" value="1"/>
</dbReference>
<protein>
    <submittedName>
        <fullName evidence="12">High-affinity zinc ABC transporter ATP-binding protein</fullName>
    </submittedName>
</protein>
<keyword evidence="3" id="KW-1003">Cell membrane</keyword>
<dbReference type="PROSITE" id="PS50893">
    <property type="entry name" value="ABC_TRANSPORTER_2"/>
    <property type="match status" value="1"/>
</dbReference>
<dbReference type="RefSeq" id="WP_015452443.1">
    <property type="nucleotide sequence ID" value="NC_020549.1"/>
</dbReference>
<comment type="similarity">
    <text evidence="1">Belongs to the ABC transporter superfamily.</text>
</comment>
<dbReference type="InterPro" id="IPR017871">
    <property type="entry name" value="ABC_transporter-like_CS"/>
</dbReference>
<sequence>MSNALSITPLISLSNTSFHKNGYKILQDINFTIKPNEIVTLIGPNGSGKSTIAKLITGIIKPTIGSVKRHPQLIVGYVPQKVTIENTLPLSLMRFMTLSMPSSRDDVLQILDRVNLIGKYNRNIKDLSGGEFQRALLAKALLRKPNLLVLDEPLQGIDFPGELSLYELITSVRQSTGCGILLISHNLHMVMASTDTVICLNNRICYQGPPQTIKDNAEYIRLFGTRATEILAIHNHKHDH</sequence>
<evidence type="ECO:0000256" key="1">
    <source>
        <dbReference type="ARBA" id="ARBA00005417"/>
    </source>
</evidence>
<evidence type="ECO:0000256" key="7">
    <source>
        <dbReference type="ARBA" id="ARBA00022906"/>
    </source>
</evidence>
<proteinExistence type="inferred from homology"/>
<dbReference type="GO" id="GO:0005524">
    <property type="term" value="F:ATP binding"/>
    <property type="evidence" value="ECO:0007669"/>
    <property type="project" value="UniProtKB-KW"/>
</dbReference>
<evidence type="ECO:0000313" key="13">
    <source>
        <dbReference type="Proteomes" id="UP000011820"/>
    </source>
</evidence>
<evidence type="ECO:0000256" key="5">
    <source>
        <dbReference type="ARBA" id="ARBA00022833"/>
    </source>
</evidence>
<dbReference type="Gene3D" id="3.40.50.300">
    <property type="entry name" value="P-loop containing nucleotide triphosphate hydrolases"/>
    <property type="match status" value="1"/>
</dbReference>
<evidence type="ECO:0000256" key="3">
    <source>
        <dbReference type="ARBA" id="ARBA00022475"/>
    </source>
</evidence>
<dbReference type="PANTHER" id="PTHR42734">
    <property type="entry name" value="METAL TRANSPORT SYSTEM ATP-BINDING PROTEIN TM_0124-RELATED"/>
    <property type="match status" value="1"/>
</dbReference>
<dbReference type="SUPFAM" id="SSF52540">
    <property type="entry name" value="P-loop containing nucleoside triphosphate hydrolases"/>
    <property type="match status" value="1"/>
</dbReference>
<gene>
    <name evidence="12" type="ORF">WSI_02380</name>
</gene>
<dbReference type="Proteomes" id="UP000011820">
    <property type="component" value="Chromosome"/>
</dbReference>
<dbReference type="GeneID" id="93076850"/>
<keyword evidence="7" id="KW-0864">Zinc transport</keyword>
<dbReference type="PANTHER" id="PTHR42734:SF9">
    <property type="entry name" value="ZINC IMPORT ATP-BINDING PROTEIN ZNUC"/>
    <property type="match status" value="1"/>
</dbReference>